<organism evidence="5 6">
    <name type="scientific">Acidaminobacter hydrogenoformans DSM 2784</name>
    <dbReference type="NCBI Taxonomy" id="1120920"/>
    <lineage>
        <taxon>Bacteria</taxon>
        <taxon>Bacillati</taxon>
        <taxon>Bacillota</taxon>
        <taxon>Clostridia</taxon>
        <taxon>Peptostreptococcales</taxon>
        <taxon>Acidaminobacteraceae</taxon>
        <taxon>Acidaminobacter</taxon>
    </lineage>
</organism>
<dbReference type="PANTHER" id="PTHR30404">
    <property type="entry name" value="N-ACETYLMURAMOYL-L-ALANINE AMIDASE"/>
    <property type="match status" value="1"/>
</dbReference>
<gene>
    <name evidence="5" type="ORF">SAMN03080599_02790</name>
</gene>
<sequence length="793" mass="87757">MKKFRAIWVLMIIMLMVIAQPTLAGEARPDFNIEVDGKVQSYEAKTVTIEVKDKEIEIGDMPAIILEGRTLVPIKEVFQSEGIGADVAWNHEKKEVTVTYDGNTIVVAINSPVAYVNGKKIQIDPDNEKVVPKLIRDTKKEYAKTMIPLRFVSEALGYEVAWDPVTYTAAIITPEAAPAPEPEPEPVPKPVPKPVPTPTPTPTPVPTPVPTPDPEPEPEVSELPDNNSDIEDEINTNNDFLLETDGSVPSLPTALKRNPILWTDGNPDNAITLKMPEAKVKFEAIKGETVRIQSLKYEAAEGVLKFIITASGPISDVAVDTMEKKLVMDVINAENGLSQVTYKDNPVAAGYRTSQFSQDPMTTRIVLDLKSNNERCDVSLSEDRRSLIVEFEPKSIHTIELGQSHLGDFIRIAGMSPTSIKTFRMSDPNRIVIDLVGTRTTIGWKEATAEGQFVSGIRTDQFNATTTRVVAVMDGLANYEVYQSGAETWVQFTAPDLKNLEYNGSKTNPIIRFNKRSLGFESADVEVIDDYQSMTYTFVLPEDVSASFGKGELVIDDYAIDKIELKQDSQGRTNIVIKQLEYYEYRLNVTSKGIMIAGFKPKALYDKIVVIDAGHGGTDPGAVSGGYQEKAINLAMSTYVKALFDNSEDFKVYYTRTSDVNKSLKYRTDLANTLEADIFVSIHNNAMSTPAFEGMETLYMPGGSTEKLSSISIAKIFHETLLPIVDVADRGLKPRDGLYVIRHTKMPAIILELGFMTNPGDLAKITNPEVQERVARGIYTATEAVFNRFPTER</sequence>
<dbReference type="Pfam" id="PF01520">
    <property type="entry name" value="Amidase_3"/>
    <property type="match status" value="1"/>
</dbReference>
<feature type="compositionally biased region" description="Pro residues" evidence="2">
    <location>
        <begin position="177"/>
        <end position="213"/>
    </location>
</feature>
<dbReference type="SUPFAM" id="SSF55383">
    <property type="entry name" value="Copper amine oxidase, domain N"/>
    <property type="match status" value="1"/>
</dbReference>
<dbReference type="InterPro" id="IPR050695">
    <property type="entry name" value="N-acetylmuramoyl_amidase_3"/>
</dbReference>
<feature type="domain" description="MurNAc-LAA" evidence="4">
    <location>
        <begin position="668"/>
        <end position="783"/>
    </location>
</feature>
<keyword evidence="1" id="KW-0378">Hydrolase</keyword>
<evidence type="ECO:0000313" key="6">
    <source>
        <dbReference type="Proteomes" id="UP000199208"/>
    </source>
</evidence>
<dbReference type="EMBL" id="FMWL01000019">
    <property type="protein sequence ID" value="SCZ81453.1"/>
    <property type="molecule type" value="Genomic_DNA"/>
</dbReference>
<dbReference type="CDD" id="cd02696">
    <property type="entry name" value="MurNAc-LAA"/>
    <property type="match status" value="1"/>
</dbReference>
<dbReference type="SMART" id="SM00646">
    <property type="entry name" value="Ami_3"/>
    <property type="match status" value="1"/>
</dbReference>
<dbReference type="RefSeq" id="WP_170829465.1">
    <property type="nucleotide sequence ID" value="NZ_FMWL01000019.1"/>
</dbReference>
<dbReference type="PANTHER" id="PTHR30404:SF0">
    <property type="entry name" value="N-ACETYLMURAMOYL-L-ALANINE AMIDASE AMIC"/>
    <property type="match status" value="1"/>
</dbReference>
<feature type="chain" id="PRO_5039361001" evidence="3">
    <location>
        <begin position="25"/>
        <end position="793"/>
    </location>
</feature>
<evidence type="ECO:0000259" key="4">
    <source>
        <dbReference type="SMART" id="SM00646"/>
    </source>
</evidence>
<accession>A0A1G5S546</accession>
<dbReference type="GO" id="GO:0008745">
    <property type="term" value="F:N-acetylmuramoyl-L-alanine amidase activity"/>
    <property type="evidence" value="ECO:0007669"/>
    <property type="project" value="InterPro"/>
</dbReference>
<dbReference type="STRING" id="1120920.SAMN03080599_02790"/>
<evidence type="ECO:0000313" key="5">
    <source>
        <dbReference type="EMBL" id="SCZ81453.1"/>
    </source>
</evidence>
<dbReference type="InterPro" id="IPR012854">
    <property type="entry name" value="Cu_amine_oxidase-like_N"/>
</dbReference>
<evidence type="ECO:0000256" key="2">
    <source>
        <dbReference type="SAM" id="MobiDB-lite"/>
    </source>
</evidence>
<name>A0A1G5S546_9FIRM</name>
<dbReference type="Gene3D" id="3.30.457.10">
    <property type="entry name" value="Copper amine oxidase-like, N-terminal domain"/>
    <property type="match status" value="1"/>
</dbReference>
<keyword evidence="3" id="KW-0732">Signal</keyword>
<dbReference type="Proteomes" id="UP000199208">
    <property type="component" value="Unassembled WGS sequence"/>
</dbReference>
<feature type="signal peptide" evidence="3">
    <location>
        <begin position="1"/>
        <end position="24"/>
    </location>
</feature>
<feature type="compositionally biased region" description="Acidic residues" evidence="2">
    <location>
        <begin position="214"/>
        <end position="233"/>
    </location>
</feature>
<dbReference type="InterPro" id="IPR036582">
    <property type="entry name" value="Mao_N_sf"/>
</dbReference>
<evidence type="ECO:0000256" key="1">
    <source>
        <dbReference type="ARBA" id="ARBA00022801"/>
    </source>
</evidence>
<keyword evidence="6" id="KW-1185">Reference proteome</keyword>
<dbReference type="GO" id="GO:0009253">
    <property type="term" value="P:peptidoglycan catabolic process"/>
    <property type="evidence" value="ECO:0007669"/>
    <property type="project" value="InterPro"/>
</dbReference>
<dbReference type="Pfam" id="PF11741">
    <property type="entry name" value="AMIN"/>
    <property type="match status" value="1"/>
</dbReference>
<dbReference type="InterPro" id="IPR002508">
    <property type="entry name" value="MurNAc-LAA_cat"/>
</dbReference>
<feature type="region of interest" description="Disordered" evidence="2">
    <location>
        <begin position="176"/>
        <end position="233"/>
    </location>
</feature>
<dbReference type="Gene3D" id="2.60.40.3500">
    <property type="match status" value="1"/>
</dbReference>
<dbReference type="AlphaFoldDB" id="A0A1G5S546"/>
<dbReference type="Gene3D" id="3.40.630.40">
    <property type="entry name" value="Zn-dependent exopeptidases"/>
    <property type="match status" value="1"/>
</dbReference>
<dbReference type="InterPro" id="IPR021731">
    <property type="entry name" value="AMIN_dom"/>
</dbReference>
<proteinExistence type="predicted"/>
<reference evidence="5 6" key="1">
    <citation type="submission" date="2016-10" db="EMBL/GenBank/DDBJ databases">
        <authorList>
            <person name="de Groot N.N."/>
        </authorList>
    </citation>
    <scope>NUCLEOTIDE SEQUENCE [LARGE SCALE GENOMIC DNA]</scope>
    <source>
        <strain evidence="5 6">DSM 2784</strain>
    </source>
</reference>
<evidence type="ECO:0000256" key="3">
    <source>
        <dbReference type="SAM" id="SignalP"/>
    </source>
</evidence>
<dbReference type="GO" id="GO:0030288">
    <property type="term" value="C:outer membrane-bounded periplasmic space"/>
    <property type="evidence" value="ECO:0007669"/>
    <property type="project" value="TreeGrafter"/>
</dbReference>
<protein>
    <submittedName>
        <fullName evidence="5">N-acetylmuramoyl-L-alanine amidase</fullName>
    </submittedName>
</protein>
<dbReference type="SUPFAM" id="SSF53187">
    <property type="entry name" value="Zn-dependent exopeptidases"/>
    <property type="match status" value="1"/>
</dbReference>
<dbReference type="Pfam" id="PF07833">
    <property type="entry name" value="Cu_amine_oxidN1"/>
    <property type="match status" value="1"/>
</dbReference>